<name>A0A8H7PEF7_MORIS</name>
<dbReference type="PROSITE" id="PS51301">
    <property type="entry name" value="KILA_N"/>
    <property type="match status" value="1"/>
</dbReference>
<dbReference type="InterPro" id="IPR017880">
    <property type="entry name" value="KilA_N"/>
</dbReference>
<evidence type="ECO:0000313" key="4">
    <source>
        <dbReference type="Proteomes" id="UP000654370"/>
    </source>
</evidence>
<dbReference type="InterPro" id="IPR018004">
    <property type="entry name" value="KilA/APSES_HTH"/>
</dbReference>
<keyword evidence="1" id="KW-0175">Coiled coil</keyword>
<evidence type="ECO:0000259" key="2">
    <source>
        <dbReference type="PROSITE" id="PS51301"/>
    </source>
</evidence>
<proteinExistence type="predicted"/>
<evidence type="ECO:0000256" key="1">
    <source>
        <dbReference type="SAM" id="Coils"/>
    </source>
</evidence>
<protein>
    <recommendedName>
        <fullName evidence="2">KilA-N domain-containing protein</fullName>
    </recommendedName>
</protein>
<sequence length="292" mass="34203">MPAITFQSVDNEYEWGTYFDLKVLIMSRNGYINATKMCQDHNKRLDHWLHNSWSKDYINSFGGVPGKSGTPCIVVINSGSNDNRGTYVHLDIITYIAAWISVETARKVSSIANEYRDRKQKRIIHEKDDKISNLETKIDSLLEDSKRSSEKTSELLDRLSKLSLDNEITHGKLDKVQGTLEDRVVKPCNKGMISTVLIYEYDINKFRIFRLQKRSVKAVIKRYLFENPNAVKFAEIEYNPNSINYFIRFKERLGSNIKWYYNTFQLLDITKEKLKECIEEINNEKYEIENLL</sequence>
<dbReference type="SMART" id="SM01252">
    <property type="entry name" value="KilA-N"/>
    <property type="match status" value="1"/>
</dbReference>
<reference evidence="3" key="1">
    <citation type="submission" date="2020-12" db="EMBL/GenBank/DDBJ databases">
        <title>Metabolic potential, ecology and presence of endohyphal bacteria is reflected in genomic diversity of Mucoromycotina.</title>
        <authorList>
            <person name="Muszewska A."/>
            <person name="Okrasinska A."/>
            <person name="Steczkiewicz K."/>
            <person name="Drgas O."/>
            <person name="Orlowska M."/>
            <person name="Perlinska-Lenart U."/>
            <person name="Aleksandrzak-Piekarczyk T."/>
            <person name="Szatraj K."/>
            <person name="Zielenkiewicz U."/>
            <person name="Pilsyk S."/>
            <person name="Malc E."/>
            <person name="Mieczkowski P."/>
            <person name="Kruszewska J.S."/>
            <person name="Biernat P."/>
            <person name="Pawlowska J."/>
        </authorList>
    </citation>
    <scope>NUCLEOTIDE SEQUENCE</scope>
    <source>
        <strain evidence="3">WA0000067209</strain>
    </source>
</reference>
<dbReference type="GO" id="GO:0003677">
    <property type="term" value="F:DNA binding"/>
    <property type="evidence" value="ECO:0007669"/>
    <property type="project" value="InterPro"/>
</dbReference>
<dbReference type="EMBL" id="JAEPQZ010000017">
    <property type="protein sequence ID" value="KAG2172413.1"/>
    <property type="molecule type" value="Genomic_DNA"/>
</dbReference>
<dbReference type="Pfam" id="PF12299">
    <property type="entry name" value="DUF3627"/>
    <property type="match status" value="1"/>
</dbReference>
<organism evidence="3 4">
    <name type="scientific">Mortierella isabellina</name>
    <name type="common">Filamentous fungus</name>
    <name type="synonym">Umbelopsis isabellina</name>
    <dbReference type="NCBI Taxonomy" id="91625"/>
    <lineage>
        <taxon>Eukaryota</taxon>
        <taxon>Fungi</taxon>
        <taxon>Fungi incertae sedis</taxon>
        <taxon>Mucoromycota</taxon>
        <taxon>Mucoromycotina</taxon>
        <taxon>Umbelopsidomycetes</taxon>
        <taxon>Umbelopsidales</taxon>
        <taxon>Umbelopsidaceae</taxon>
        <taxon>Umbelopsis</taxon>
    </lineage>
</organism>
<dbReference type="InterPro" id="IPR022549">
    <property type="entry name" value="DUF3627"/>
</dbReference>
<dbReference type="AlphaFoldDB" id="A0A8H7PEF7"/>
<dbReference type="Pfam" id="PF04383">
    <property type="entry name" value="KilA-N"/>
    <property type="match status" value="1"/>
</dbReference>
<dbReference type="OrthoDB" id="2483935at2759"/>
<evidence type="ECO:0000313" key="3">
    <source>
        <dbReference type="EMBL" id="KAG2172413.1"/>
    </source>
</evidence>
<dbReference type="Proteomes" id="UP000654370">
    <property type="component" value="Unassembled WGS sequence"/>
</dbReference>
<feature type="domain" description="KilA-N" evidence="2">
    <location>
        <begin position="12"/>
        <end position="115"/>
    </location>
</feature>
<accession>A0A8H7PEF7</accession>
<gene>
    <name evidence="3" type="ORF">INT43_004955</name>
</gene>
<comment type="caution">
    <text evidence="3">The sequence shown here is derived from an EMBL/GenBank/DDBJ whole genome shotgun (WGS) entry which is preliminary data.</text>
</comment>
<keyword evidence="4" id="KW-1185">Reference proteome</keyword>
<dbReference type="SUPFAM" id="SSF54616">
    <property type="entry name" value="DNA-binding domain of Mlu1-box binding protein MBP1"/>
    <property type="match status" value="1"/>
</dbReference>
<feature type="coiled-coil region" evidence="1">
    <location>
        <begin position="124"/>
        <end position="151"/>
    </location>
</feature>
<dbReference type="InterPro" id="IPR036887">
    <property type="entry name" value="HTH_APSES_sf"/>
</dbReference>